<dbReference type="SUPFAM" id="SSF56672">
    <property type="entry name" value="DNA/RNA polymerases"/>
    <property type="match status" value="1"/>
</dbReference>
<reference evidence="1" key="1">
    <citation type="submission" date="2018-11" db="EMBL/GenBank/DDBJ databases">
        <authorList>
            <person name="Alioto T."/>
            <person name="Alioto T."/>
        </authorList>
    </citation>
    <scope>NUCLEOTIDE SEQUENCE</scope>
</reference>
<dbReference type="EMBL" id="UYJE01005056">
    <property type="protein sequence ID" value="VDI33558.1"/>
    <property type="molecule type" value="Genomic_DNA"/>
</dbReference>
<dbReference type="InterPro" id="IPR021109">
    <property type="entry name" value="Peptidase_aspartic_dom_sf"/>
</dbReference>
<sequence>MTEARPILSDVGLIPFFDVGNDINSLGQRWTRWLRSFNLYATGTNSGQWNKKTQETIEEFITRLRQKAIYCNFGNVDEAICDQVIDKCSSKRLRRKLLERHNVTLQQLHETAQAMEAEEKQATLIEQPIESVNKVSTYANDTCSEPDYENEDDDYAFTVYGNQGKVSKFTVNVGGIDIPVVIDSGATVNIIDRTLWEHLKTNKIKCESKTSSKNFYAYGSNKPLTIAGSFNTNICVNDRCISADFFVIEEDGQALLGYKTSIELGVLTIETNVNTVTDNVVKTNYTSKFPKVFSGVGKLVDFQLKIPIDKSIQPVIQPLRRIPYHLRGKLEEKLNELVEHDIIEAVNGPSQWTSPIVVVPKKKW</sequence>
<evidence type="ECO:0008006" key="3">
    <source>
        <dbReference type="Google" id="ProtNLM"/>
    </source>
</evidence>
<dbReference type="CDD" id="cd00303">
    <property type="entry name" value="retropepsin_like"/>
    <property type="match status" value="1"/>
</dbReference>
<accession>A0A8B6EGD9</accession>
<name>A0A8B6EGD9_MYTGA</name>
<dbReference type="PROSITE" id="PS00141">
    <property type="entry name" value="ASP_PROTEASE"/>
    <property type="match status" value="1"/>
</dbReference>
<dbReference type="Gene3D" id="3.10.10.10">
    <property type="entry name" value="HIV Type 1 Reverse Transcriptase, subunit A, domain 1"/>
    <property type="match status" value="1"/>
</dbReference>
<dbReference type="InterPro" id="IPR001969">
    <property type="entry name" value="Aspartic_peptidase_AS"/>
</dbReference>
<protein>
    <recommendedName>
        <fullName evidence="3">Peptidase A2 domain-containing protein</fullName>
    </recommendedName>
</protein>
<dbReference type="PANTHER" id="PTHR37984:SF11">
    <property type="entry name" value="INTEGRASE CATALYTIC DOMAIN-CONTAINING PROTEIN"/>
    <property type="match status" value="1"/>
</dbReference>
<dbReference type="OrthoDB" id="10068942at2759"/>
<keyword evidence="2" id="KW-1185">Reference proteome</keyword>
<gene>
    <name evidence="1" type="ORF">MGAL_10B075346</name>
</gene>
<dbReference type="GO" id="GO:0004190">
    <property type="term" value="F:aspartic-type endopeptidase activity"/>
    <property type="evidence" value="ECO:0007669"/>
    <property type="project" value="InterPro"/>
</dbReference>
<dbReference type="AlphaFoldDB" id="A0A8B6EGD9"/>
<comment type="caution">
    <text evidence="1">The sequence shown here is derived from an EMBL/GenBank/DDBJ whole genome shotgun (WGS) entry which is preliminary data.</text>
</comment>
<dbReference type="PANTHER" id="PTHR37984">
    <property type="entry name" value="PROTEIN CBG26694"/>
    <property type="match status" value="1"/>
</dbReference>
<dbReference type="Gene3D" id="2.40.70.10">
    <property type="entry name" value="Acid Proteases"/>
    <property type="match status" value="1"/>
</dbReference>
<dbReference type="InterPro" id="IPR043502">
    <property type="entry name" value="DNA/RNA_pol_sf"/>
</dbReference>
<dbReference type="InterPro" id="IPR050951">
    <property type="entry name" value="Retrovirus_Pol_polyprotein"/>
</dbReference>
<evidence type="ECO:0000313" key="1">
    <source>
        <dbReference type="EMBL" id="VDI33558.1"/>
    </source>
</evidence>
<dbReference type="GO" id="GO:0006508">
    <property type="term" value="P:proteolysis"/>
    <property type="evidence" value="ECO:0007669"/>
    <property type="project" value="InterPro"/>
</dbReference>
<organism evidence="1 2">
    <name type="scientific">Mytilus galloprovincialis</name>
    <name type="common">Mediterranean mussel</name>
    <dbReference type="NCBI Taxonomy" id="29158"/>
    <lineage>
        <taxon>Eukaryota</taxon>
        <taxon>Metazoa</taxon>
        <taxon>Spiralia</taxon>
        <taxon>Lophotrochozoa</taxon>
        <taxon>Mollusca</taxon>
        <taxon>Bivalvia</taxon>
        <taxon>Autobranchia</taxon>
        <taxon>Pteriomorphia</taxon>
        <taxon>Mytilida</taxon>
        <taxon>Mytiloidea</taxon>
        <taxon>Mytilidae</taxon>
        <taxon>Mytilinae</taxon>
        <taxon>Mytilus</taxon>
    </lineage>
</organism>
<dbReference type="Proteomes" id="UP000596742">
    <property type="component" value="Unassembled WGS sequence"/>
</dbReference>
<proteinExistence type="predicted"/>
<dbReference type="SUPFAM" id="SSF50630">
    <property type="entry name" value="Acid proteases"/>
    <property type="match status" value="1"/>
</dbReference>
<evidence type="ECO:0000313" key="2">
    <source>
        <dbReference type="Proteomes" id="UP000596742"/>
    </source>
</evidence>